<evidence type="ECO:0000313" key="2">
    <source>
        <dbReference type="EMBL" id="KAL1230612.1"/>
    </source>
</evidence>
<name>A0ABR3K8H7_TRISP</name>
<dbReference type="GO" id="GO:0016746">
    <property type="term" value="F:acyltransferase activity"/>
    <property type="evidence" value="ECO:0007669"/>
    <property type="project" value="UniProtKB-KW"/>
</dbReference>
<keyword evidence="2" id="KW-0012">Acyltransferase</keyword>
<keyword evidence="1" id="KW-0732">Signal</keyword>
<gene>
    <name evidence="2" type="ORF">TSPI_05414</name>
</gene>
<reference evidence="2 3" key="1">
    <citation type="submission" date="2024-07" db="EMBL/GenBank/DDBJ databases">
        <title>Enhanced genomic and transcriptomic resources for Trichinella pseudospiralis and T. spiralis underpin the discovery of pronounced molecular differences between stages and species.</title>
        <authorList>
            <person name="Pasi K.K."/>
            <person name="La Rosa G."/>
            <person name="Gomez-Morales M.A."/>
            <person name="Tosini F."/>
            <person name="Sumanam S."/>
            <person name="Young N.D."/>
            <person name="Chang B.C."/>
            <person name="Robin G.B."/>
        </authorList>
    </citation>
    <scope>NUCLEOTIDE SEQUENCE [LARGE SCALE GENOMIC DNA]</scope>
    <source>
        <strain evidence="2">ISS534</strain>
    </source>
</reference>
<evidence type="ECO:0000313" key="3">
    <source>
        <dbReference type="Proteomes" id="UP001558632"/>
    </source>
</evidence>
<organism evidence="2 3">
    <name type="scientific">Trichinella spiralis</name>
    <name type="common">Trichina worm</name>
    <dbReference type="NCBI Taxonomy" id="6334"/>
    <lineage>
        <taxon>Eukaryota</taxon>
        <taxon>Metazoa</taxon>
        <taxon>Ecdysozoa</taxon>
        <taxon>Nematoda</taxon>
        <taxon>Enoplea</taxon>
        <taxon>Dorylaimia</taxon>
        <taxon>Trichinellida</taxon>
        <taxon>Trichinellidae</taxon>
        <taxon>Trichinella</taxon>
    </lineage>
</organism>
<feature type="signal peptide" evidence="1">
    <location>
        <begin position="1"/>
        <end position="18"/>
    </location>
</feature>
<evidence type="ECO:0000256" key="1">
    <source>
        <dbReference type="SAM" id="SignalP"/>
    </source>
</evidence>
<accession>A0ABR3K8H7</accession>
<keyword evidence="3" id="KW-1185">Reference proteome</keyword>
<dbReference type="Proteomes" id="UP001558632">
    <property type="component" value="Unassembled WGS sequence"/>
</dbReference>
<sequence length="179" mass="20264">MTFLSLLFVVSIPSSTMSSFGFSLPHFSTSTCTTSSTTFFFLSTFQKQSSINLLLNMAFYIQKFSSHTAKLKLLLCCMDDYKCYSNVNSNLKAFSKDRSSNLVSSTKRKRCSDVEQNLCKNDDSKDDCYVVIFAERLRAIVSQMEIFLQRFGAHISSDDVEETFGIIKKARECLDDADT</sequence>
<feature type="chain" id="PRO_5045398755" evidence="1">
    <location>
        <begin position="19"/>
        <end position="179"/>
    </location>
</feature>
<proteinExistence type="predicted"/>
<dbReference type="EMBL" id="JBEUSY010000468">
    <property type="protein sequence ID" value="KAL1230612.1"/>
    <property type="molecule type" value="Genomic_DNA"/>
</dbReference>
<keyword evidence="2" id="KW-0808">Transferase</keyword>
<comment type="caution">
    <text evidence="2">The sequence shown here is derived from an EMBL/GenBank/DDBJ whole genome shotgun (WGS) entry which is preliminary data.</text>
</comment>
<protein>
    <submittedName>
        <fullName evidence="2">Glycerol-3-phosphate acyltransferase</fullName>
    </submittedName>
</protein>